<dbReference type="InterPro" id="IPR001810">
    <property type="entry name" value="F-box_dom"/>
</dbReference>
<keyword evidence="3" id="KW-1185">Reference proteome</keyword>
<dbReference type="InterPro" id="IPR036047">
    <property type="entry name" value="F-box-like_dom_sf"/>
</dbReference>
<dbReference type="Gene3D" id="1.20.1280.50">
    <property type="match status" value="1"/>
</dbReference>
<dbReference type="SUPFAM" id="SSF81383">
    <property type="entry name" value="F-box domain"/>
    <property type="match status" value="1"/>
</dbReference>
<dbReference type="InterPro" id="IPR053197">
    <property type="entry name" value="F-box_SCFL_complex_component"/>
</dbReference>
<protein>
    <recommendedName>
        <fullName evidence="1">F-box domain-containing protein</fullName>
    </recommendedName>
</protein>
<dbReference type="PROSITE" id="PS50181">
    <property type="entry name" value="FBOX"/>
    <property type="match status" value="1"/>
</dbReference>
<dbReference type="Pfam" id="PF24758">
    <property type="entry name" value="LRR_At5g56370"/>
    <property type="match status" value="1"/>
</dbReference>
<dbReference type="InterPro" id="IPR053781">
    <property type="entry name" value="F-box_AtFBL13-like"/>
</dbReference>
<comment type="caution">
    <text evidence="2">The sequence shown here is derived from an EMBL/GenBank/DDBJ whole genome shotgun (WGS) entry which is preliminary data.</text>
</comment>
<dbReference type="Gene3D" id="3.80.10.10">
    <property type="entry name" value="Ribonuclease Inhibitor"/>
    <property type="match status" value="1"/>
</dbReference>
<feature type="domain" description="F-box" evidence="1">
    <location>
        <begin position="14"/>
        <end position="64"/>
    </location>
</feature>
<dbReference type="SUPFAM" id="SSF52047">
    <property type="entry name" value="RNI-like"/>
    <property type="match status" value="1"/>
</dbReference>
<evidence type="ECO:0000259" key="1">
    <source>
        <dbReference type="PROSITE" id="PS50181"/>
    </source>
</evidence>
<dbReference type="PANTHER" id="PTHR34223:SF98">
    <property type="entry name" value="OS04G0440901 PROTEIN"/>
    <property type="match status" value="1"/>
</dbReference>
<feature type="non-terminal residue" evidence="2">
    <location>
        <position position="1"/>
    </location>
</feature>
<dbReference type="CDD" id="cd22160">
    <property type="entry name" value="F-box_AtFBL13-like"/>
    <property type="match status" value="1"/>
</dbReference>
<name>A0A8T0QFL3_PANVG</name>
<dbReference type="Proteomes" id="UP000823388">
    <property type="component" value="Chromosome 7K"/>
</dbReference>
<dbReference type="EMBL" id="CM029049">
    <property type="protein sequence ID" value="KAG2572285.1"/>
    <property type="molecule type" value="Genomic_DNA"/>
</dbReference>
<dbReference type="InterPro" id="IPR032675">
    <property type="entry name" value="LRR_dom_sf"/>
</dbReference>
<sequence>AATKRARAGGGSAPDRLSALPDELLRHVLSFLPSRQAVQTIVLSRRWVDLWRSVPAINLDFMDFEGTDGSYTVSWEKMKDFTTNLLMLHNAQLLDAIRLRTFRHKFQIPFFGSAFCRLKTLKLDGVSLDHCFTERLNSGCPVLEDLVLDSCRNEFDAIQSDTLKNLVEDCSGNVADGLVIRAPCLASLSLRFPYSYYRNGLSLEAGNSLVTASISVDSDGSSQSYQTIILGSLWNVTSVDLKGFSAMAFLDNEFDKFPIFDNLRTLSLSWCFLSEHDVHKFKALGRFLQNSPNLEKLTLQDFW</sequence>
<evidence type="ECO:0000313" key="2">
    <source>
        <dbReference type="EMBL" id="KAG2572285.1"/>
    </source>
</evidence>
<organism evidence="2 3">
    <name type="scientific">Panicum virgatum</name>
    <name type="common">Blackwell switchgrass</name>
    <dbReference type="NCBI Taxonomy" id="38727"/>
    <lineage>
        <taxon>Eukaryota</taxon>
        <taxon>Viridiplantae</taxon>
        <taxon>Streptophyta</taxon>
        <taxon>Embryophyta</taxon>
        <taxon>Tracheophyta</taxon>
        <taxon>Spermatophyta</taxon>
        <taxon>Magnoliopsida</taxon>
        <taxon>Liliopsida</taxon>
        <taxon>Poales</taxon>
        <taxon>Poaceae</taxon>
        <taxon>PACMAD clade</taxon>
        <taxon>Panicoideae</taxon>
        <taxon>Panicodae</taxon>
        <taxon>Paniceae</taxon>
        <taxon>Panicinae</taxon>
        <taxon>Panicum</taxon>
        <taxon>Panicum sect. Hiantes</taxon>
    </lineage>
</organism>
<proteinExistence type="predicted"/>
<dbReference type="AlphaFoldDB" id="A0A8T0QFL3"/>
<dbReference type="InterPro" id="IPR055411">
    <property type="entry name" value="LRR_FXL15/At3g58940/PEG3-like"/>
</dbReference>
<gene>
    <name evidence="2" type="ORF">PVAP13_7KG141800</name>
</gene>
<evidence type="ECO:0000313" key="3">
    <source>
        <dbReference type="Proteomes" id="UP000823388"/>
    </source>
</evidence>
<dbReference type="Pfam" id="PF00646">
    <property type="entry name" value="F-box"/>
    <property type="match status" value="1"/>
</dbReference>
<dbReference type="PANTHER" id="PTHR34223">
    <property type="entry name" value="OS11G0201299 PROTEIN"/>
    <property type="match status" value="1"/>
</dbReference>
<accession>A0A8T0QFL3</accession>
<reference evidence="2" key="1">
    <citation type="submission" date="2020-05" db="EMBL/GenBank/DDBJ databases">
        <title>WGS assembly of Panicum virgatum.</title>
        <authorList>
            <person name="Lovell J.T."/>
            <person name="Jenkins J."/>
            <person name="Shu S."/>
            <person name="Juenger T.E."/>
            <person name="Schmutz J."/>
        </authorList>
    </citation>
    <scope>NUCLEOTIDE SEQUENCE</scope>
    <source>
        <strain evidence="2">AP13</strain>
    </source>
</reference>